<protein>
    <submittedName>
        <fullName evidence="1">Uncharacterized protein</fullName>
    </submittedName>
</protein>
<comment type="caution">
    <text evidence="1">The sequence shown here is derived from an EMBL/GenBank/DDBJ whole genome shotgun (WGS) entry which is preliminary data.</text>
</comment>
<gene>
    <name evidence="1" type="ORF">CROQUDRAFT_100918</name>
</gene>
<dbReference type="AlphaFoldDB" id="A0A9P6N5R9"/>
<dbReference type="EMBL" id="MU167509">
    <property type="protein sequence ID" value="KAG0139875.1"/>
    <property type="molecule type" value="Genomic_DNA"/>
</dbReference>
<sequence>MRNVRLSQPCMRHLIAYSVRHHIRVVSHLRVLGSNPSLVTTFVGHPIHIQSGHGLPPSQSSCPSFTFDGSSPIGPETSETREKRVSLPDCSYRFENQVAQTTTRKFFLSTFLSKKFKTLLSPHSLDLLDAHPIKDAWQKAIKRTIPCR</sequence>
<reference evidence="1" key="1">
    <citation type="submission" date="2013-11" db="EMBL/GenBank/DDBJ databases">
        <title>Genome sequence of the fusiform rust pathogen reveals effectors for host alternation and coevolution with pine.</title>
        <authorList>
            <consortium name="DOE Joint Genome Institute"/>
            <person name="Smith K."/>
            <person name="Pendleton A."/>
            <person name="Kubisiak T."/>
            <person name="Anderson C."/>
            <person name="Salamov A."/>
            <person name="Aerts A."/>
            <person name="Riley R."/>
            <person name="Clum A."/>
            <person name="Lindquist E."/>
            <person name="Ence D."/>
            <person name="Campbell M."/>
            <person name="Kronenberg Z."/>
            <person name="Feau N."/>
            <person name="Dhillon B."/>
            <person name="Hamelin R."/>
            <person name="Burleigh J."/>
            <person name="Smith J."/>
            <person name="Yandell M."/>
            <person name="Nelson C."/>
            <person name="Grigoriev I."/>
            <person name="Davis J."/>
        </authorList>
    </citation>
    <scope>NUCLEOTIDE SEQUENCE</scope>
    <source>
        <strain evidence="1">G11</strain>
    </source>
</reference>
<accession>A0A9P6N5R9</accession>
<proteinExistence type="predicted"/>
<dbReference type="Proteomes" id="UP000886653">
    <property type="component" value="Unassembled WGS sequence"/>
</dbReference>
<evidence type="ECO:0000313" key="1">
    <source>
        <dbReference type="EMBL" id="KAG0139875.1"/>
    </source>
</evidence>
<organism evidence="1 2">
    <name type="scientific">Cronartium quercuum f. sp. fusiforme G11</name>
    <dbReference type="NCBI Taxonomy" id="708437"/>
    <lineage>
        <taxon>Eukaryota</taxon>
        <taxon>Fungi</taxon>
        <taxon>Dikarya</taxon>
        <taxon>Basidiomycota</taxon>
        <taxon>Pucciniomycotina</taxon>
        <taxon>Pucciniomycetes</taxon>
        <taxon>Pucciniales</taxon>
        <taxon>Coleosporiaceae</taxon>
        <taxon>Cronartium</taxon>
    </lineage>
</organism>
<name>A0A9P6N5R9_9BASI</name>
<keyword evidence="2" id="KW-1185">Reference proteome</keyword>
<evidence type="ECO:0000313" key="2">
    <source>
        <dbReference type="Proteomes" id="UP000886653"/>
    </source>
</evidence>